<reference evidence="4" key="1">
    <citation type="journal article" date="2019" name="Int. J. Syst. Evol. Microbiol.">
        <title>The Global Catalogue of Microorganisms (GCM) 10K type strain sequencing project: providing services to taxonomists for standard genome sequencing and annotation.</title>
        <authorList>
            <consortium name="The Broad Institute Genomics Platform"/>
            <consortium name="The Broad Institute Genome Sequencing Center for Infectious Disease"/>
            <person name="Wu L."/>
            <person name="Ma J."/>
        </authorList>
    </citation>
    <scope>NUCLEOTIDE SEQUENCE [LARGE SCALE GENOMIC DNA]</scope>
    <source>
        <strain evidence="4">JCM 16924</strain>
    </source>
</reference>
<dbReference type="SUPFAM" id="SSF55331">
    <property type="entry name" value="Tautomerase/MIF"/>
    <property type="match status" value="1"/>
</dbReference>
<dbReference type="InterPro" id="IPR014347">
    <property type="entry name" value="Tautomerase/MIF_sf"/>
</dbReference>
<evidence type="ECO:0000259" key="2">
    <source>
        <dbReference type="Pfam" id="PF01361"/>
    </source>
</evidence>
<keyword evidence="1" id="KW-0413">Isomerase</keyword>
<sequence length="84" mass="9300">MPHVSIRHWPRTFTDAEKADLVAALTDTITKGFGCPPGAVSIAVEAVERSRWIAEVHVPELQERAHLLWKPPNYSEPVPTEGTS</sequence>
<accession>A0ABP7RSW1</accession>
<proteinExistence type="predicted"/>
<dbReference type="Gene3D" id="3.30.429.10">
    <property type="entry name" value="Macrophage Migration Inhibitory Factor"/>
    <property type="match status" value="1"/>
</dbReference>
<organism evidence="3 4">
    <name type="scientific">Streptomyces plumbiresistens</name>
    <dbReference type="NCBI Taxonomy" id="511811"/>
    <lineage>
        <taxon>Bacteria</taxon>
        <taxon>Bacillati</taxon>
        <taxon>Actinomycetota</taxon>
        <taxon>Actinomycetes</taxon>
        <taxon>Kitasatosporales</taxon>
        <taxon>Streptomycetaceae</taxon>
        <taxon>Streptomyces</taxon>
    </lineage>
</organism>
<dbReference type="InterPro" id="IPR004370">
    <property type="entry name" value="4-OT-like_dom"/>
</dbReference>
<dbReference type="Pfam" id="PF01361">
    <property type="entry name" value="Tautomerase"/>
    <property type="match status" value="1"/>
</dbReference>
<dbReference type="EMBL" id="BAAAZX010000013">
    <property type="protein sequence ID" value="GAA4001698.1"/>
    <property type="molecule type" value="Genomic_DNA"/>
</dbReference>
<keyword evidence="4" id="KW-1185">Reference proteome</keyword>
<protein>
    <recommendedName>
        <fullName evidence="2">4-oxalocrotonate tautomerase-like domain-containing protein</fullName>
    </recommendedName>
</protein>
<evidence type="ECO:0000256" key="1">
    <source>
        <dbReference type="ARBA" id="ARBA00023235"/>
    </source>
</evidence>
<evidence type="ECO:0000313" key="4">
    <source>
        <dbReference type="Proteomes" id="UP001500456"/>
    </source>
</evidence>
<comment type="caution">
    <text evidence="3">The sequence shown here is derived from an EMBL/GenBank/DDBJ whole genome shotgun (WGS) entry which is preliminary data.</text>
</comment>
<gene>
    <name evidence="3" type="ORF">GCM10022232_45290</name>
</gene>
<feature type="domain" description="4-oxalocrotonate tautomerase-like" evidence="2">
    <location>
        <begin position="2"/>
        <end position="60"/>
    </location>
</feature>
<dbReference type="Proteomes" id="UP001500456">
    <property type="component" value="Unassembled WGS sequence"/>
</dbReference>
<evidence type="ECO:0000313" key="3">
    <source>
        <dbReference type="EMBL" id="GAA4001698.1"/>
    </source>
</evidence>
<dbReference type="RefSeq" id="WP_345565673.1">
    <property type="nucleotide sequence ID" value="NZ_BAAAZX010000013.1"/>
</dbReference>
<name>A0ABP7RSW1_9ACTN</name>